<dbReference type="Pfam" id="PF02517">
    <property type="entry name" value="Rce1-like"/>
    <property type="match status" value="1"/>
</dbReference>
<feature type="transmembrane region" description="Helical" evidence="1">
    <location>
        <begin position="103"/>
        <end position="122"/>
    </location>
</feature>
<feature type="transmembrane region" description="Helical" evidence="1">
    <location>
        <begin position="20"/>
        <end position="42"/>
    </location>
</feature>
<organism evidence="3 7">
    <name type="scientific">Agathobacter rectalis</name>
    <dbReference type="NCBI Taxonomy" id="39491"/>
    <lineage>
        <taxon>Bacteria</taxon>
        <taxon>Bacillati</taxon>
        <taxon>Bacillota</taxon>
        <taxon>Clostridia</taxon>
        <taxon>Lachnospirales</taxon>
        <taxon>Lachnospiraceae</taxon>
        <taxon>Agathobacter</taxon>
    </lineage>
</organism>
<dbReference type="Proteomes" id="UP000285290">
    <property type="component" value="Unassembled WGS sequence"/>
</dbReference>
<comment type="caution">
    <text evidence="3">The sequence shown here is derived from an EMBL/GenBank/DDBJ whole genome shotgun (WGS) entry which is preliminary data.</text>
</comment>
<evidence type="ECO:0000256" key="1">
    <source>
        <dbReference type="SAM" id="Phobius"/>
    </source>
</evidence>
<dbReference type="EMBL" id="QSQP01000031">
    <property type="protein sequence ID" value="RGK39028.1"/>
    <property type="molecule type" value="Genomic_DNA"/>
</dbReference>
<feature type="transmembrane region" description="Helical" evidence="1">
    <location>
        <begin position="142"/>
        <end position="162"/>
    </location>
</feature>
<feature type="transmembrane region" description="Helical" evidence="1">
    <location>
        <begin position="174"/>
        <end position="198"/>
    </location>
</feature>
<feature type="transmembrane region" description="Helical" evidence="1">
    <location>
        <begin position="204"/>
        <end position="221"/>
    </location>
</feature>
<keyword evidence="3" id="KW-0645">Protease</keyword>
<evidence type="ECO:0000313" key="10">
    <source>
        <dbReference type="Proteomes" id="UP000286104"/>
    </source>
</evidence>
<dbReference type="EMBL" id="QSHU01000013">
    <property type="protein sequence ID" value="RHC38646.1"/>
    <property type="molecule type" value="Genomic_DNA"/>
</dbReference>
<feature type="transmembrane region" description="Helical" evidence="1">
    <location>
        <begin position="62"/>
        <end position="82"/>
    </location>
</feature>
<keyword evidence="3" id="KW-0378">Hydrolase</keyword>
<dbReference type="Proteomes" id="UP000285865">
    <property type="component" value="Unassembled WGS sequence"/>
</dbReference>
<evidence type="ECO:0000313" key="8">
    <source>
        <dbReference type="Proteomes" id="UP000285290"/>
    </source>
</evidence>
<dbReference type="Proteomes" id="UP000286104">
    <property type="component" value="Unassembled WGS sequence"/>
</dbReference>
<keyword evidence="1" id="KW-0472">Membrane</keyword>
<keyword evidence="1" id="KW-0812">Transmembrane</keyword>
<evidence type="ECO:0000313" key="5">
    <source>
        <dbReference type="EMBL" id="RHE32375.1"/>
    </source>
</evidence>
<reference evidence="7 8" key="1">
    <citation type="submission" date="2018-08" db="EMBL/GenBank/DDBJ databases">
        <title>A genome reference for cultivated species of the human gut microbiota.</title>
        <authorList>
            <person name="Zou Y."/>
            <person name="Xue W."/>
            <person name="Luo G."/>
        </authorList>
    </citation>
    <scope>NUCLEOTIDE SEQUENCE [LARGE SCALE GENOMIC DNA]</scope>
    <source>
        <strain evidence="6 9">AM16-11</strain>
        <strain evidence="5 8">AM29-10</strain>
        <strain evidence="4 10">AM36-3AA</strain>
        <strain evidence="3 7">TF11-15AC</strain>
    </source>
</reference>
<feature type="domain" description="CAAX prenyl protease 2/Lysostaphin resistance protein A-like" evidence="2">
    <location>
        <begin position="142"/>
        <end position="239"/>
    </location>
</feature>
<dbReference type="GO" id="GO:0080120">
    <property type="term" value="P:CAAX-box protein maturation"/>
    <property type="evidence" value="ECO:0007669"/>
    <property type="project" value="UniProtKB-ARBA"/>
</dbReference>
<evidence type="ECO:0000313" key="3">
    <source>
        <dbReference type="EMBL" id="RGK39028.1"/>
    </source>
</evidence>
<gene>
    <name evidence="6" type="ORF">DW172_11415</name>
    <name evidence="5" type="ORF">DW753_07245</name>
    <name evidence="4" type="ORF">DW848_10140</name>
    <name evidence="3" type="ORF">DXD13_14935</name>
</gene>
<evidence type="ECO:0000313" key="7">
    <source>
        <dbReference type="Proteomes" id="UP000261052"/>
    </source>
</evidence>
<evidence type="ECO:0000313" key="9">
    <source>
        <dbReference type="Proteomes" id="UP000285865"/>
    </source>
</evidence>
<dbReference type="PANTHER" id="PTHR36435:SF1">
    <property type="entry name" value="CAAX AMINO TERMINAL PROTEASE FAMILY PROTEIN"/>
    <property type="match status" value="1"/>
</dbReference>
<keyword evidence="1" id="KW-1133">Transmembrane helix</keyword>
<dbReference type="GO" id="GO:0008237">
    <property type="term" value="F:metallopeptidase activity"/>
    <property type="evidence" value="ECO:0007669"/>
    <property type="project" value="UniProtKB-KW"/>
</dbReference>
<evidence type="ECO:0000313" key="4">
    <source>
        <dbReference type="EMBL" id="RHC38646.1"/>
    </source>
</evidence>
<proteinExistence type="predicted"/>
<dbReference type="InterPro" id="IPR003675">
    <property type="entry name" value="Rce1/LyrA-like_dom"/>
</dbReference>
<dbReference type="EMBL" id="QRKN01000010">
    <property type="protein sequence ID" value="RHI19984.1"/>
    <property type="molecule type" value="Genomic_DNA"/>
</dbReference>
<dbReference type="PANTHER" id="PTHR36435">
    <property type="entry name" value="SLR1288 PROTEIN"/>
    <property type="match status" value="1"/>
</dbReference>
<dbReference type="EMBL" id="QSKC01000007">
    <property type="protein sequence ID" value="RHE32375.1"/>
    <property type="molecule type" value="Genomic_DNA"/>
</dbReference>
<dbReference type="Proteomes" id="UP000261052">
    <property type="component" value="Unassembled WGS sequence"/>
</dbReference>
<protein>
    <submittedName>
        <fullName evidence="3">CPBP family intramembrane metalloprotease</fullName>
    </submittedName>
</protein>
<sequence>MANNCHTFMYRRPAMKIENIKWYIGWIFFPAWYLIGKKYIILPVIQSVFEAMSYSDAYLITNYLWNFIAIVILFSLYGTGILRDIKQIRQYDIKSIASGYIKSFAVIVLFTILGGIMQFILSSGNNEQSINEITLRMTMKEHYWAIMILSAFIGPILEELIFRWFIFSSINKSLIIKVIVSSVLFGLMHFIPSIGAISLNELCLQAIQYVLAGIAFCLVYIKRGNVVFGIAAHMSINLMHNLMYLVNQ</sequence>
<evidence type="ECO:0000259" key="2">
    <source>
        <dbReference type="Pfam" id="PF02517"/>
    </source>
</evidence>
<dbReference type="AlphaFoldDB" id="A0A3E4LNJ5"/>
<dbReference type="InterPro" id="IPR052710">
    <property type="entry name" value="CAAX_protease"/>
</dbReference>
<keyword evidence="3" id="KW-0482">Metalloprotease</keyword>
<name>A0A3E4LNJ5_9FIRM</name>
<dbReference type="GO" id="GO:0006508">
    <property type="term" value="P:proteolysis"/>
    <property type="evidence" value="ECO:0007669"/>
    <property type="project" value="UniProtKB-KW"/>
</dbReference>
<dbReference type="GO" id="GO:0004175">
    <property type="term" value="F:endopeptidase activity"/>
    <property type="evidence" value="ECO:0007669"/>
    <property type="project" value="UniProtKB-ARBA"/>
</dbReference>
<accession>A0A3E4LNJ5</accession>
<evidence type="ECO:0000313" key="6">
    <source>
        <dbReference type="EMBL" id="RHI19984.1"/>
    </source>
</evidence>